<keyword evidence="4 6" id="KW-0573">Peptidoglycan synthesis</keyword>
<feature type="domain" description="L,D-TPase catalytic" evidence="9">
    <location>
        <begin position="160"/>
        <end position="277"/>
    </location>
</feature>
<evidence type="ECO:0000259" key="9">
    <source>
        <dbReference type="PROSITE" id="PS52029"/>
    </source>
</evidence>
<feature type="active site" description="Proton donor/acceptor" evidence="6">
    <location>
        <position position="239"/>
    </location>
</feature>
<proteinExistence type="predicted"/>
<evidence type="ECO:0000256" key="8">
    <source>
        <dbReference type="SAM" id="SignalP"/>
    </source>
</evidence>
<dbReference type="SUPFAM" id="SSF141523">
    <property type="entry name" value="L,D-transpeptidase catalytic domain-like"/>
    <property type="match status" value="1"/>
</dbReference>
<evidence type="ECO:0000256" key="3">
    <source>
        <dbReference type="ARBA" id="ARBA00022960"/>
    </source>
</evidence>
<keyword evidence="5 6" id="KW-0961">Cell wall biogenesis/degradation</keyword>
<dbReference type="InterPro" id="IPR036365">
    <property type="entry name" value="PGBD-like_sf"/>
</dbReference>
<dbReference type="PANTHER" id="PTHR30582:SF2">
    <property type="entry name" value="L,D-TRANSPEPTIDASE YCIB-RELATED"/>
    <property type="match status" value="1"/>
</dbReference>
<dbReference type="EMBL" id="BAABHF010000030">
    <property type="protein sequence ID" value="GAA4503368.1"/>
    <property type="molecule type" value="Genomic_DNA"/>
</dbReference>
<gene>
    <name evidence="10" type="ORF">GCM10023191_056200</name>
</gene>
<dbReference type="CDD" id="cd16913">
    <property type="entry name" value="YkuD_like"/>
    <property type="match status" value="1"/>
</dbReference>
<dbReference type="InterPro" id="IPR005490">
    <property type="entry name" value="LD_TPept_cat_dom"/>
</dbReference>
<evidence type="ECO:0000313" key="10">
    <source>
        <dbReference type="EMBL" id="GAA4503368.1"/>
    </source>
</evidence>
<feature type="compositionally biased region" description="Low complexity" evidence="7">
    <location>
        <begin position="34"/>
        <end position="60"/>
    </location>
</feature>
<comment type="pathway">
    <text evidence="1 6">Cell wall biogenesis; peptidoglycan biosynthesis.</text>
</comment>
<dbReference type="PROSITE" id="PS52029">
    <property type="entry name" value="LD_TPASE"/>
    <property type="match status" value="1"/>
</dbReference>
<keyword evidence="3 6" id="KW-0133">Cell shape</keyword>
<dbReference type="RefSeq" id="WP_345468929.1">
    <property type="nucleotide sequence ID" value="NZ_BAABHF010000030.1"/>
</dbReference>
<feature type="signal peptide" evidence="8">
    <location>
        <begin position="1"/>
        <end position="21"/>
    </location>
</feature>
<evidence type="ECO:0000256" key="4">
    <source>
        <dbReference type="ARBA" id="ARBA00022984"/>
    </source>
</evidence>
<keyword evidence="8" id="KW-0732">Signal</keyword>
<keyword evidence="2" id="KW-0808">Transferase</keyword>
<reference evidence="11" key="1">
    <citation type="journal article" date="2019" name="Int. J. Syst. Evol. Microbiol.">
        <title>The Global Catalogue of Microorganisms (GCM) 10K type strain sequencing project: providing services to taxonomists for standard genome sequencing and annotation.</title>
        <authorList>
            <consortium name="The Broad Institute Genomics Platform"/>
            <consortium name="The Broad Institute Genome Sequencing Center for Infectious Disease"/>
            <person name="Wu L."/>
            <person name="Ma J."/>
        </authorList>
    </citation>
    <scope>NUCLEOTIDE SEQUENCE [LARGE SCALE GENOMIC DNA]</scope>
    <source>
        <strain evidence="11">JCM 17933</strain>
    </source>
</reference>
<name>A0ABP8QJ86_9ACTN</name>
<evidence type="ECO:0000256" key="7">
    <source>
        <dbReference type="SAM" id="MobiDB-lite"/>
    </source>
</evidence>
<dbReference type="Pfam" id="PF03734">
    <property type="entry name" value="YkuD"/>
    <property type="match status" value="1"/>
</dbReference>
<dbReference type="SUPFAM" id="SSF47090">
    <property type="entry name" value="PGBD-like"/>
    <property type="match status" value="1"/>
</dbReference>
<dbReference type="InterPro" id="IPR002477">
    <property type="entry name" value="Peptidoglycan-bd-like"/>
</dbReference>
<accession>A0ABP8QJ86</accession>
<evidence type="ECO:0000256" key="6">
    <source>
        <dbReference type="PROSITE-ProRule" id="PRU01373"/>
    </source>
</evidence>
<dbReference type="Pfam" id="PF01471">
    <property type="entry name" value="PG_binding_1"/>
    <property type="match status" value="1"/>
</dbReference>
<dbReference type="Gene3D" id="1.10.101.10">
    <property type="entry name" value="PGBD-like superfamily/PGBD"/>
    <property type="match status" value="1"/>
</dbReference>
<keyword evidence="11" id="KW-1185">Reference proteome</keyword>
<feature type="active site" description="Nucleophile" evidence="6">
    <location>
        <position position="253"/>
    </location>
</feature>
<evidence type="ECO:0000256" key="5">
    <source>
        <dbReference type="ARBA" id="ARBA00023316"/>
    </source>
</evidence>
<dbReference type="PANTHER" id="PTHR30582">
    <property type="entry name" value="L,D-TRANSPEPTIDASE"/>
    <property type="match status" value="1"/>
</dbReference>
<evidence type="ECO:0000256" key="2">
    <source>
        <dbReference type="ARBA" id="ARBA00022679"/>
    </source>
</evidence>
<protein>
    <recommendedName>
        <fullName evidence="9">L,D-TPase catalytic domain-containing protein</fullName>
    </recommendedName>
</protein>
<comment type="caution">
    <text evidence="10">The sequence shown here is derived from an EMBL/GenBank/DDBJ whole genome shotgun (WGS) entry which is preliminary data.</text>
</comment>
<dbReference type="Proteomes" id="UP001500503">
    <property type="component" value="Unassembled WGS sequence"/>
</dbReference>
<feature type="region of interest" description="Disordered" evidence="7">
    <location>
        <begin position="34"/>
        <end position="88"/>
    </location>
</feature>
<dbReference type="InterPro" id="IPR050979">
    <property type="entry name" value="LD-transpeptidase"/>
</dbReference>
<evidence type="ECO:0000313" key="11">
    <source>
        <dbReference type="Proteomes" id="UP001500503"/>
    </source>
</evidence>
<sequence>MRIRLSAVVLTGTGSALLLVAAIAGQATHVSTTPKAVPKAAPRAAAKAAPRAPARSAPARNTTVDGGPATTPIPRAGAAGPTLRRGDHGAEVKALQQRLVDLGYDPGSADGRWGPATSFAVWAFQKVNHIKPASRTSARFWSAFAAPRTPKPLVPRGAGDRAEVDVKHQLLYVYKNGRLVLTSHISSGSEQYYSSQGHTGFAHTPRGNFRVYRKASGWETSPLGTLYKANYFDGGYAIHGEPSVPLRPASHGCVRVPMSTSTIVAKLLPIGTRVYVRG</sequence>
<organism evidence="10 11">
    <name type="scientific">Actinoallomurus oryzae</name>
    <dbReference type="NCBI Taxonomy" id="502180"/>
    <lineage>
        <taxon>Bacteria</taxon>
        <taxon>Bacillati</taxon>
        <taxon>Actinomycetota</taxon>
        <taxon>Actinomycetes</taxon>
        <taxon>Streptosporangiales</taxon>
        <taxon>Thermomonosporaceae</taxon>
        <taxon>Actinoallomurus</taxon>
    </lineage>
</organism>
<dbReference type="InterPro" id="IPR036366">
    <property type="entry name" value="PGBDSf"/>
</dbReference>
<dbReference type="InterPro" id="IPR038063">
    <property type="entry name" value="Transpep_catalytic_dom"/>
</dbReference>
<feature type="chain" id="PRO_5045864673" description="L,D-TPase catalytic domain-containing protein" evidence="8">
    <location>
        <begin position="22"/>
        <end position="278"/>
    </location>
</feature>
<evidence type="ECO:0000256" key="1">
    <source>
        <dbReference type="ARBA" id="ARBA00004752"/>
    </source>
</evidence>
<dbReference type="Gene3D" id="2.40.440.10">
    <property type="entry name" value="L,D-transpeptidase catalytic domain-like"/>
    <property type="match status" value="1"/>
</dbReference>